<evidence type="ECO:0000313" key="1">
    <source>
        <dbReference type="Proteomes" id="UP000887580"/>
    </source>
</evidence>
<evidence type="ECO:0000313" key="2">
    <source>
        <dbReference type="WBParaSite" id="PS1159_v2.g15063.t1"/>
    </source>
</evidence>
<organism evidence="1 2">
    <name type="scientific">Panagrolaimus sp. PS1159</name>
    <dbReference type="NCBI Taxonomy" id="55785"/>
    <lineage>
        <taxon>Eukaryota</taxon>
        <taxon>Metazoa</taxon>
        <taxon>Ecdysozoa</taxon>
        <taxon>Nematoda</taxon>
        <taxon>Chromadorea</taxon>
        <taxon>Rhabditida</taxon>
        <taxon>Tylenchina</taxon>
        <taxon>Panagrolaimomorpha</taxon>
        <taxon>Panagrolaimoidea</taxon>
        <taxon>Panagrolaimidae</taxon>
        <taxon>Panagrolaimus</taxon>
    </lineage>
</organism>
<accession>A0AC35FBA7</accession>
<dbReference type="Proteomes" id="UP000887580">
    <property type="component" value="Unplaced"/>
</dbReference>
<proteinExistence type="predicted"/>
<dbReference type="WBParaSite" id="PS1159_v2.g15063.t1">
    <property type="protein sequence ID" value="PS1159_v2.g15063.t1"/>
    <property type="gene ID" value="PS1159_v2.g15063"/>
</dbReference>
<protein>
    <submittedName>
        <fullName evidence="2">Uncharacterized protein</fullName>
    </submittedName>
</protein>
<reference evidence="2" key="1">
    <citation type="submission" date="2022-11" db="UniProtKB">
        <authorList>
            <consortium name="WormBaseParasite"/>
        </authorList>
    </citation>
    <scope>IDENTIFICATION</scope>
</reference>
<name>A0AC35FBA7_9BILA</name>
<sequence length="109" mass="12184">MMILEGMPLFLIELGIGQRLRTGPVGVWNAIHPYLGGVGVSAAVVSFLVGLYYNVIITWCVYYLYNSFAMTLPWSECPKEANGSIVLECERSTSPTKYFWNRKAIDTSP</sequence>